<sequence>MDETRIRILDDSKRLDATGDTANLDVPVCCGTAGCFLKSIAALNLISGTCYLVLCFIYQEIASDNVLAHWLSTAIVECVAMLYHLSICGLLLIGVILSEDVRKEYKIDLVAKSASAAVIQTAITAILAAFSVCLTYILCSVGW</sequence>
<evidence type="ECO:0000256" key="1">
    <source>
        <dbReference type="SAM" id="Phobius"/>
    </source>
</evidence>
<proteinExistence type="predicted"/>
<protein>
    <submittedName>
        <fullName evidence="2">Uncharacterized protein</fullName>
    </submittedName>
</protein>
<feature type="transmembrane region" description="Helical" evidence="1">
    <location>
        <begin position="117"/>
        <end position="139"/>
    </location>
</feature>
<keyword evidence="3" id="KW-1185">Reference proteome</keyword>
<evidence type="ECO:0000313" key="3">
    <source>
        <dbReference type="Proteomes" id="UP000494206"/>
    </source>
</evidence>
<dbReference type="EMBL" id="CADEPM010000006">
    <property type="protein sequence ID" value="CAB3407837.1"/>
    <property type="molecule type" value="Genomic_DNA"/>
</dbReference>
<dbReference type="AlphaFoldDB" id="A0A8S1F1K4"/>
<keyword evidence="1" id="KW-0472">Membrane</keyword>
<gene>
    <name evidence="2" type="ORF">CBOVIS_LOCUS9699</name>
</gene>
<name>A0A8S1F1K4_9PELO</name>
<dbReference type="Proteomes" id="UP000494206">
    <property type="component" value="Unassembled WGS sequence"/>
</dbReference>
<comment type="caution">
    <text evidence="2">The sequence shown here is derived from an EMBL/GenBank/DDBJ whole genome shotgun (WGS) entry which is preliminary data.</text>
</comment>
<keyword evidence="1" id="KW-1133">Transmembrane helix</keyword>
<reference evidence="2 3" key="1">
    <citation type="submission" date="2020-04" db="EMBL/GenBank/DDBJ databases">
        <authorList>
            <person name="Laetsch R D."/>
            <person name="Stevens L."/>
            <person name="Kumar S."/>
            <person name="Blaxter L. M."/>
        </authorList>
    </citation>
    <scope>NUCLEOTIDE SEQUENCE [LARGE SCALE GENOMIC DNA]</scope>
</reference>
<feature type="transmembrane region" description="Helical" evidence="1">
    <location>
        <begin position="40"/>
        <end position="58"/>
    </location>
</feature>
<feature type="transmembrane region" description="Helical" evidence="1">
    <location>
        <begin position="70"/>
        <end position="97"/>
    </location>
</feature>
<evidence type="ECO:0000313" key="2">
    <source>
        <dbReference type="EMBL" id="CAB3407837.1"/>
    </source>
</evidence>
<keyword evidence="1" id="KW-0812">Transmembrane</keyword>
<organism evidence="2 3">
    <name type="scientific">Caenorhabditis bovis</name>
    <dbReference type="NCBI Taxonomy" id="2654633"/>
    <lineage>
        <taxon>Eukaryota</taxon>
        <taxon>Metazoa</taxon>
        <taxon>Ecdysozoa</taxon>
        <taxon>Nematoda</taxon>
        <taxon>Chromadorea</taxon>
        <taxon>Rhabditida</taxon>
        <taxon>Rhabditina</taxon>
        <taxon>Rhabditomorpha</taxon>
        <taxon>Rhabditoidea</taxon>
        <taxon>Rhabditidae</taxon>
        <taxon>Peloderinae</taxon>
        <taxon>Caenorhabditis</taxon>
    </lineage>
</organism>
<accession>A0A8S1F1K4</accession>